<dbReference type="AlphaFoldDB" id="A0A6N2AFU5"/>
<dbReference type="PANTHER" id="PTHR33138:SF52">
    <property type="entry name" value="WALL-ASSOCIATED RECEPTOR KINASE GALACTURONAN-BINDING DOMAIN-CONTAINING PROTEIN"/>
    <property type="match status" value="1"/>
</dbReference>
<comment type="caution">
    <text evidence="5">The sequence shown here is derived from an EMBL/GenBank/DDBJ whole genome shotgun (WGS) entry which is preliminary data.</text>
</comment>
<feature type="signal peptide" evidence="3">
    <location>
        <begin position="1"/>
        <end position="25"/>
    </location>
</feature>
<dbReference type="EMBL" id="RXGB01053478">
    <property type="protein sequence ID" value="TMW80498.1"/>
    <property type="molecule type" value="Genomic_DNA"/>
</dbReference>
<dbReference type="GO" id="GO:0030247">
    <property type="term" value="F:polysaccharide binding"/>
    <property type="evidence" value="ECO:0007669"/>
    <property type="project" value="InterPro"/>
</dbReference>
<reference evidence="5" key="1">
    <citation type="submission" date="2019-05" db="EMBL/GenBank/DDBJ databases">
        <title>The de novo reference genome and transcriptome assemblies of the wild tomato species Solanum chilense.</title>
        <authorList>
            <person name="Stam R."/>
            <person name="Nosenko T."/>
            <person name="Hoerger A.C."/>
            <person name="Stephan W."/>
            <person name="Seidel M.A."/>
            <person name="Kuhn J.M.M."/>
            <person name="Haberer G."/>
            <person name="Tellier A."/>
        </authorList>
    </citation>
    <scope>NUCLEOTIDE SEQUENCE</scope>
    <source>
        <tissue evidence="5">Mature leaves</tissue>
    </source>
</reference>
<name>A0A6N2AFU5_SOLCI</name>
<proteinExistence type="predicted"/>
<evidence type="ECO:0000256" key="3">
    <source>
        <dbReference type="SAM" id="SignalP"/>
    </source>
</evidence>
<dbReference type="Pfam" id="PF13947">
    <property type="entry name" value="GUB_WAK_bind"/>
    <property type="match status" value="1"/>
</dbReference>
<evidence type="ECO:0000259" key="4">
    <source>
        <dbReference type="Pfam" id="PF13947"/>
    </source>
</evidence>
<dbReference type="InterPro" id="IPR025287">
    <property type="entry name" value="WAK_GUB"/>
</dbReference>
<feature type="non-terminal residue" evidence="5">
    <location>
        <position position="139"/>
    </location>
</feature>
<accession>A0A6N2AFU5</accession>
<keyword evidence="2 3" id="KW-0732">Signal</keyword>
<dbReference type="PANTHER" id="PTHR33138">
    <property type="entry name" value="OS01G0690200 PROTEIN"/>
    <property type="match status" value="1"/>
</dbReference>
<dbReference type="GO" id="GO:0016020">
    <property type="term" value="C:membrane"/>
    <property type="evidence" value="ECO:0007669"/>
    <property type="project" value="UniProtKB-SubCell"/>
</dbReference>
<evidence type="ECO:0000313" key="5">
    <source>
        <dbReference type="EMBL" id="TMW80498.1"/>
    </source>
</evidence>
<gene>
    <name evidence="5" type="ORF">EJD97_019102</name>
</gene>
<protein>
    <recommendedName>
        <fullName evidence="4">Wall-associated receptor kinase galacturonan-binding domain-containing protein</fullName>
    </recommendedName>
</protein>
<organism evidence="5">
    <name type="scientific">Solanum chilense</name>
    <name type="common">Tomato</name>
    <name type="synonym">Lycopersicon chilense</name>
    <dbReference type="NCBI Taxonomy" id="4083"/>
    <lineage>
        <taxon>Eukaryota</taxon>
        <taxon>Viridiplantae</taxon>
        <taxon>Streptophyta</taxon>
        <taxon>Embryophyta</taxon>
        <taxon>Tracheophyta</taxon>
        <taxon>Spermatophyta</taxon>
        <taxon>Magnoliopsida</taxon>
        <taxon>eudicotyledons</taxon>
        <taxon>Gunneridae</taxon>
        <taxon>Pentapetalae</taxon>
        <taxon>asterids</taxon>
        <taxon>lamiids</taxon>
        <taxon>Solanales</taxon>
        <taxon>Solanaceae</taxon>
        <taxon>Solanoideae</taxon>
        <taxon>Solaneae</taxon>
        <taxon>Solanum</taxon>
        <taxon>Solanum subgen. Lycopersicon</taxon>
    </lineage>
</organism>
<evidence type="ECO:0000256" key="2">
    <source>
        <dbReference type="ARBA" id="ARBA00022729"/>
    </source>
</evidence>
<evidence type="ECO:0000256" key="1">
    <source>
        <dbReference type="ARBA" id="ARBA00004167"/>
    </source>
</evidence>
<feature type="domain" description="Wall-associated receptor kinase galacturonan-binding" evidence="4">
    <location>
        <begin position="30"/>
        <end position="94"/>
    </location>
</feature>
<feature type="chain" id="PRO_5026855673" description="Wall-associated receptor kinase galacturonan-binding domain-containing protein" evidence="3">
    <location>
        <begin position="26"/>
        <end position="139"/>
    </location>
</feature>
<sequence>MSKGNSQLKYITLILQIIFLQTCHARKSNCPDSACGDIRSIKYPFYLNTDPKHCRFFLGFELACEGNQTVIWLYSKKLHVQGIDFANNTIHLVDPTLQTDDLCSLLPSKLSFHQYDNFFYRYYWYRVATPIFMFNCPFG</sequence>
<comment type="subcellular location">
    <subcellularLocation>
        <location evidence="1">Membrane</location>
        <topology evidence="1">Single-pass membrane protein</topology>
    </subcellularLocation>
</comment>